<evidence type="ECO:0000313" key="3">
    <source>
        <dbReference type="EMBL" id="SDG13424.1"/>
    </source>
</evidence>
<dbReference type="InterPro" id="IPR011050">
    <property type="entry name" value="Pectin_lyase_fold/virulence"/>
</dbReference>
<feature type="signal peptide" evidence="2">
    <location>
        <begin position="1"/>
        <end position="16"/>
    </location>
</feature>
<sequence>MNQSKMKQLFMLSALAAFLITGCSDDKNDPTPVNPEPTEESVSGEVSGTWTKGNTYKVTGHLQIPEGESLTIEEGVTVLFSDSVIKPEIVVQGNLYSLGTAAAPVKFTVPDAWKTPGNQFGNLWGGLIASIESKEFVLNNTILEYGGAVTTEESPSVKAQLYKALPGEHVPVIYYPNYKDGKLVVMNSIIRNFNEDGFYIEGGKVIIANNMFYTTGVSGGDAINIKSGVQADVAFNVVYSPNTNALKLSNSGDRSPQAYIVGYNNTIINAGWRRPTTKGGSIWLEKGVRVDLYNNLLANDRFGIKKENVAKSVDDRSLINNTLYYGATEEGVKQFQPSEEILKGANDLISAKVGENDPKFVNYPLTTDNKNATFNTAWDFHLQAGSPALGKGKTGFTRLYADGLVINGVTYKSPAPADYIGAFGTK</sequence>
<feature type="region of interest" description="Disordered" evidence="1">
    <location>
        <begin position="26"/>
        <end position="47"/>
    </location>
</feature>
<dbReference type="OrthoDB" id="974660at2"/>
<dbReference type="STRING" id="659014.SAMN04487996_115141"/>
<organism evidence="3 4">
    <name type="scientific">Dyadobacter soli</name>
    <dbReference type="NCBI Taxonomy" id="659014"/>
    <lineage>
        <taxon>Bacteria</taxon>
        <taxon>Pseudomonadati</taxon>
        <taxon>Bacteroidota</taxon>
        <taxon>Cytophagia</taxon>
        <taxon>Cytophagales</taxon>
        <taxon>Spirosomataceae</taxon>
        <taxon>Dyadobacter</taxon>
    </lineage>
</organism>
<gene>
    <name evidence="3" type="ORF">SAMN04487996_115141</name>
</gene>
<dbReference type="InterPro" id="IPR012334">
    <property type="entry name" value="Pectin_lyas_fold"/>
</dbReference>
<reference evidence="4" key="1">
    <citation type="submission" date="2016-10" db="EMBL/GenBank/DDBJ databases">
        <authorList>
            <person name="Varghese N."/>
            <person name="Submissions S."/>
        </authorList>
    </citation>
    <scope>NUCLEOTIDE SEQUENCE [LARGE SCALE GENOMIC DNA]</scope>
    <source>
        <strain evidence="4">DSM 25329</strain>
    </source>
</reference>
<proteinExistence type="predicted"/>
<dbReference type="Gene3D" id="2.160.20.10">
    <property type="entry name" value="Single-stranded right-handed beta-helix, Pectin lyase-like"/>
    <property type="match status" value="1"/>
</dbReference>
<dbReference type="EMBL" id="FNAN01000015">
    <property type="protein sequence ID" value="SDG13424.1"/>
    <property type="molecule type" value="Genomic_DNA"/>
</dbReference>
<evidence type="ECO:0000256" key="2">
    <source>
        <dbReference type="SAM" id="SignalP"/>
    </source>
</evidence>
<evidence type="ECO:0008006" key="5">
    <source>
        <dbReference type="Google" id="ProtNLM"/>
    </source>
</evidence>
<evidence type="ECO:0000313" key="4">
    <source>
        <dbReference type="Proteomes" id="UP000198748"/>
    </source>
</evidence>
<name>A0A1G7RS28_9BACT</name>
<evidence type="ECO:0000256" key="1">
    <source>
        <dbReference type="SAM" id="MobiDB-lite"/>
    </source>
</evidence>
<dbReference type="SUPFAM" id="SSF51126">
    <property type="entry name" value="Pectin lyase-like"/>
    <property type="match status" value="1"/>
</dbReference>
<dbReference type="Proteomes" id="UP000198748">
    <property type="component" value="Unassembled WGS sequence"/>
</dbReference>
<keyword evidence="4" id="KW-1185">Reference proteome</keyword>
<dbReference type="AlphaFoldDB" id="A0A1G7RS28"/>
<protein>
    <recommendedName>
        <fullName evidence="5">Right handed beta helix region</fullName>
    </recommendedName>
</protein>
<dbReference type="PROSITE" id="PS51257">
    <property type="entry name" value="PROKAR_LIPOPROTEIN"/>
    <property type="match status" value="1"/>
</dbReference>
<keyword evidence="2" id="KW-0732">Signal</keyword>
<feature type="chain" id="PRO_5011546046" description="Right handed beta helix region" evidence="2">
    <location>
        <begin position="17"/>
        <end position="426"/>
    </location>
</feature>
<accession>A0A1G7RS28</accession>